<dbReference type="EC" id="1.1.1.133" evidence="5"/>
<dbReference type="InterPro" id="IPR014710">
    <property type="entry name" value="RmlC-like_jellyroll"/>
</dbReference>
<dbReference type="PANTHER" id="PTHR10491">
    <property type="entry name" value="DTDP-4-DEHYDRORHAMNOSE REDUCTASE"/>
    <property type="match status" value="1"/>
</dbReference>
<name>A0A3L8P0B3_9ACTN</name>
<dbReference type="SUPFAM" id="SSF51735">
    <property type="entry name" value="NAD(P)-binding Rossmann-fold domains"/>
    <property type="match status" value="1"/>
</dbReference>
<feature type="region of interest" description="Disordered" evidence="6">
    <location>
        <begin position="1"/>
        <end position="23"/>
    </location>
</feature>
<dbReference type="GO" id="GO:0019305">
    <property type="term" value="P:dTDP-rhamnose biosynthetic process"/>
    <property type="evidence" value="ECO:0007669"/>
    <property type="project" value="UniProtKB-UniPathway"/>
</dbReference>
<dbReference type="Pfam" id="PF04321">
    <property type="entry name" value="RmlD_sub_bind"/>
    <property type="match status" value="1"/>
</dbReference>
<dbReference type="Gene3D" id="3.90.25.10">
    <property type="entry name" value="UDP-galactose 4-epimerase, domain 1"/>
    <property type="match status" value="1"/>
</dbReference>
<dbReference type="InterPro" id="IPR000888">
    <property type="entry name" value="RmlC-like"/>
</dbReference>
<dbReference type="AlphaFoldDB" id="A0A3L8P0B3"/>
<comment type="pathway">
    <text evidence="5">Carbohydrate biosynthesis; dTDP-L-rhamnose biosynthesis.</text>
</comment>
<evidence type="ECO:0000313" key="8">
    <source>
        <dbReference type="EMBL" id="RLV48357.1"/>
    </source>
</evidence>
<keyword evidence="9" id="KW-1185">Reference proteome</keyword>
<keyword evidence="5" id="KW-0560">Oxidoreductase</keyword>
<dbReference type="GO" id="GO:0008831">
    <property type="term" value="F:dTDP-4-dehydrorhamnose reductase activity"/>
    <property type="evidence" value="ECO:0007669"/>
    <property type="project" value="UniProtKB-EC"/>
</dbReference>
<feature type="site" description="Participates in a stacking interaction with the thymidine ring of dTDP-4-oxo-6-deoxyglucose" evidence="4">
    <location>
        <position position="152"/>
    </location>
</feature>
<evidence type="ECO:0000256" key="5">
    <source>
        <dbReference type="RuleBase" id="RU364082"/>
    </source>
</evidence>
<comment type="similarity">
    <text evidence="1">Belongs to the dTDP-4-dehydrorhamnose 3,5-epimerase family.</text>
</comment>
<dbReference type="PANTHER" id="PTHR10491:SF4">
    <property type="entry name" value="METHIONINE ADENOSYLTRANSFERASE 2 SUBUNIT BETA"/>
    <property type="match status" value="1"/>
</dbReference>
<reference evidence="8 9" key="1">
    <citation type="submission" date="2018-10" db="EMBL/GenBank/DDBJ databases">
        <title>Marmoricola sp. 4Q3S-7 whole genome shotgun sequence.</title>
        <authorList>
            <person name="Li F."/>
        </authorList>
    </citation>
    <scope>NUCLEOTIDE SEQUENCE [LARGE SCALE GENOMIC DNA]</scope>
    <source>
        <strain evidence="8 9">4Q3S-7</strain>
    </source>
</reference>
<dbReference type="CDD" id="cd05254">
    <property type="entry name" value="dTDP_HR_like_SDR_e"/>
    <property type="match status" value="1"/>
</dbReference>
<keyword evidence="5" id="KW-0521">NADP</keyword>
<dbReference type="InterPro" id="IPR036291">
    <property type="entry name" value="NAD(P)-bd_dom_sf"/>
</dbReference>
<dbReference type="Gene3D" id="3.40.50.720">
    <property type="entry name" value="NAD(P)-binding Rossmann-like Domain"/>
    <property type="match status" value="1"/>
</dbReference>
<protein>
    <recommendedName>
        <fullName evidence="5">dTDP-4-dehydrorhamnose reductase</fullName>
        <ecNumber evidence="5">1.1.1.133</ecNumber>
    </recommendedName>
</protein>
<evidence type="ECO:0000256" key="2">
    <source>
        <dbReference type="ARBA" id="ARBA00010944"/>
    </source>
</evidence>
<feature type="active site" description="Proton acceptor" evidence="3">
    <location>
        <position position="83"/>
    </location>
</feature>
<accession>A0A3L8P0B3</accession>
<dbReference type="EMBL" id="RDBE01000010">
    <property type="protein sequence ID" value="RLV48357.1"/>
    <property type="molecule type" value="Genomic_DNA"/>
</dbReference>
<gene>
    <name evidence="8" type="ORF">D9V37_15945</name>
</gene>
<comment type="similarity">
    <text evidence="2 5">Belongs to the dTDP-4-dehydrorhamnose reductase family.</text>
</comment>
<evidence type="ECO:0000259" key="7">
    <source>
        <dbReference type="Pfam" id="PF04321"/>
    </source>
</evidence>
<dbReference type="OrthoDB" id="9803892at2"/>
<comment type="caution">
    <text evidence="8">The sequence shown here is derived from an EMBL/GenBank/DDBJ whole genome shotgun (WGS) entry which is preliminary data.</text>
</comment>
<evidence type="ECO:0000256" key="1">
    <source>
        <dbReference type="ARBA" id="ARBA00010154"/>
    </source>
</evidence>
<evidence type="ECO:0000313" key="9">
    <source>
        <dbReference type="Proteomes" id="UP000281708"/>
    </source>
</evidence>
<evidence type="ECO:0000256" key="6">
    <source>
        <dbReference type="SAM" id="MobiDB-lite"/>
    </source>
</evidence>
<evidence type="ECO:0000256" key="4">
    <source>
        <dbReference type="PIRSR" id="PIRSR600888-3"/>
    </source>
</evidence>
<dbReference type="GO" id="GO:0008830">
    <property type="term" value="F:dTDP-4-dehydrorhamnose 3,5-epimerase activity"/>
    <property type="evidence" value="ECO:0007669"/>
    <property type="project" value="InterPro"/>
</dbReference>
<feature type="domain" description="RmlD-like substrate binding" evidence="7">
    <location>
        <begin position="205"/>
        <end position="479"/>
    </location>
</feature>
<dbReference type="InterPro" id="IPR011051">
    <property type="entry name" value="RmlC_Cupin_sf"/>
</dbReference>
<dbReference type="Pfam" id="PF00908">
    <property type="entry name" value="dTDP_sugar_isom"/>
    <property type="match status" value="1"/>
</dbReference>
<sequence>MAPTQGRHRGQVRREGPLGVPTVSTTSIPGLLVVSLDVHGDDRGWFKENWQREKLVALGLPDFGPVQQNISYNAAAGVTRGIHAEPWDKLVSIVTGRAFGAWVDLREGPGFGAVFTHELDPHTAVFVPRGVGNSYQVLEDATAYSYLVNRHWRPDAGYKELNLADPTAAVPWPIALDDASVERSAKDLANPELGDVEPFAPAPALVVGHRGQLGRALLRALPHADGVDIDELDLTDPTAVAAFDFSGYDVVVNAAAYTAVDRAETDEGRLACWAGNATAPATLARLASEHGFTLVHVSSDYVFDGTRRPHTEDEPLAPLSVYGQAKAAGDLAVAATPRHYLLRTTWLIGEGHNFVRTMAKLADDGVSPTVVDDQVGRLTFTDDLARGIAHLLEVRAPYGTYNLTNTGRVRSWREFAADVFEARGRSRDDVAPTTTAEYADGREPFAPRPLLSEMSLDKLLATGFEPRDVDEALADYLRRS</sequence>
<feature type="active site" description="Proton donor" evidence="3">
    <location>
        <position position="146"/>
    </location>
</feature>
<dbReference type="InterPro" id="IPR029903">
    <property type="entry name" value="RmlD-like-bd"/>
</dbReference>
<dbReference type="InterPro" id="IPR005913">
    <property type="entry name" value="dTDP_dehydrorham_reduct"/>
</dbReference>
<organism evidence="8 9">
    <name type="scientific">Nocardioides mangrovicus</name>
    <dbReference type="NCBI Taxonomy" id="2478913"/>
    <lineage>
        <taxon>Bacteria</taxon>
        <taxon>Bacillati</taxon>
        <taxon>Actinomycetota</taxon>
        <taxon>Actinomycetes</taxon>
        <taxon>Propionibacteriales</taxon>
        <taxon>Nocardioidaceae</taxon>
        <taxon>Nocardioides</taxon>
    </lineage>
</organism>
<dbReference type="SUPFAM" id="SSF51182">
    <property type="entry name" value="RmlC-like cupins"/>
    <property type="match status" value="1"/>
</dbReference>
<dbReference type="Proteomes" id="UP000281708">
    <property type="component" value="Unassembled WGS sequence"/>
</dbReference>
<dbReference type="Gene3D" id="2.60.120.10">
    <property type="entry name" value="Jelly Rolls"/>
    <property type="match status" value="1"/>
</dbReference>
<proteinExistence type="inferred from homology"/>
<dbReference type="UniPathway" id="UPA00124"/>
<feature type="compositionally biased region" description="Basic residues" evidence="6">
    <location>
        <begin position="1"/>
        <end position="11"/>
    </location>
</feature>
<evidence type="ECO:0000256" key="3">
    <source>
        <dbReference type="PIRSR" id="PIRSR600888-1"/>
    </source>
</evidence>
<comment type="function">
    <text evidence="5">Catalyzes the reduction of dTDP-6-deoxy-L-lyxo-4-hexulose to yield dTDP-L-rhamnose.</text>
</comment>